<keyword evidence="2" id="KW-1185">Reference proteome</keyword>
<sequence length="124" mass="13573">MRTRHHPAVRRRVRHHRGRRAAALSALAAVLAGWALGTTAYGGERAAQESVCRTDVQGSTVTAHCHNPYPRTDRVRLHVECARWWDVDSDSAPVDIDPAGYAALGGRCWKEVGSAWLSHQPATG</sequence>
<reference evidence="1 2" key="1">
    <citation type="submission" date="2018-03" db="EMBL/GenBank/DDBJ databases">
        <title>Novel Streptomyces sp. from soil.</title>
        <authorList>
            <person name="Tan G.Y.A."/>
            <person name="Lee Z.Y."/>
        </authorList>
    </citation>
    <scope>NUCLEOTIDE SEQUENCE [LARGE SCALE GENOMIC DNA]</scope>
    <source>
        <strain evidence="1 2">ST5x</strain>
    </source>
</reference>
<dbReference type="RefSeq" id="WP_105870073.1">
    <property type="nucleotide sequence ID" value="NZ_PVLV01000287.1"/>
</dbReference>
<protein>
    <submittedName>
        <fullName evidence="1">Uncharacterized protein</fullName>
    </submittedName>
</protein>
<dbReference type="EMBL" id="PVLV01000287">
    <property type="protein sequence ID" value="PRH77696.1"/>
    <property type="molecule type" value="Genomic_DNA"/>
</dbReference>
<dbReference type="OrthoDB" id="4326086at2"/>
<gene>
    <name evidence="1" type="ORF">C6N75_18810</name>
</gene>
<comment type="caution">
    <text evidence="1">The sequence shown here is derived from an EMBL/GenBank/DDBJ whole genome shotgun (WGS) entry which is preliminary data.</text>
</comment>
<organism evidence="1 2">
    <name type="scientific">Streptomyces solincola</name>
    <dbReference type="NCBI Taxonomy" id="2100817"/>
    <lineage>
        <taxon>Bacteria</taxon>
        <taxon>Bacillati</taxon>
        <taxon>Actinomycetota</taxon>
        <taxon>Actinomycetes</taxon>
        <taxon>Kitasatosporales</taxon>
        <taxon>Streptomycetaceae</taxon>
        <taxon>Streptomyces</taxon>
    </lineage>
</organism>
<evidence type="ECO:0000313" key="2">
    <source>
        <dbReference type="Proteomes" id="UP000239322"/>
    </source>
</evidence>
<evidence type="ECO:0000313" key="1">
    <source>
        <dbReference type="EMBL" id="PRH77696.1"/>
    </source>
</evidence>
<dbReference type="Proteomes" id="UP000239322">
    <property type="component" value="Unassembled WGS sequence"/>
</dbReference>
<accession>A0A2S9PTF0</accession>
<name>A0A2S9PTF0_9ACTN</name>
<dbReference type="AlphaFoldDB" id="A0A2S9PTF0"/>
<proteinExistence type="predicted"/>